<evidence type="ECO:0000256" key="4">
    <source>
        <dbReference type="ARBA" id="ARBA00022670"/>
    </source>
</evidence>
<dbReference type="InterPro" id="IPR046342">
    <property type="entry name" value="CBS_dom_sf"/>
</dbReference>
<name>A0ABN4XD29_9RHOB</name>
<keyword evidence="5 14" id="KW-0812">Transmembrane</keyword>
<feature type="domain" description="CBS" evidence="16">
    <location>
        <begin position="239"/>
        <end position="298"/>
    </location>
</feature>
<dbReference type="GO" id="GO:0008233">
    <property type="term" value="F:peptidase activity"/>
    <property type="evidence" value="ECO:0007669"/>
    <property type="project" value="UniProtKB-KW"/>
</dbReference>
<feature type="transmembrane region" description="Helical" evidence="14">
    <location>
        <begin position="41"/>
        <end position="60"/>
    </location>
</feature>
<feature type="domain" description="CBS" evidence="16">
    <location>
        <begin position="302"/>
        <end position="359"/>
    </location>
</feature>
<evidence type="ECO:0000313" key="18">
    <source>
        <dbReference type="Proteomes" id="UP000185622"/>
    </source>
</evidence>
<keyword evidence="8 14" id="KW-0378">Hydrolase</keyword>
<dbReference type="PANTHER" id="PTHR39188">
    <property type="entry name" value="MEMBRANE-ASSOCIATED ZINC METALLOPROTEASE M50B"/>
    <property type="match status" value="1"/>
</dbReference>
<dbReference type="Proteomes" id="UP000185622">
    <property type="component" value="Chromosome"/>
</dbReference>
<evidence type="ECO:0000256" key="3">
    <source>
        <dbReference type="ARBA" id="ARBA00022475"/>
    </source>
</evidence>
<evidence type="ECO:0000256" key="15">
    <source>
        <dbReference type="PROSITE-ProRule" id="PRU00703"/>
    </source>
</evidence>
<dbReference type="CDD" id="cd06164">
    <property type="entry name" value="S2P-M50_SpoIVFB_CBS"/>
    <property type="match status" value="1"/>
</dbReference>
<feature type="transmembrane region" description="Helical" evidence="14">
    <location>
        <begin position="98"/>
        <end position="118"/>
    </location>
</feature>
<evidence type="ECO:0000256" key="9">
    <source>
        <dbReference type="ARBA" id="ARBA00022833"/>
    </source>
</evidence>
<feature type="transmembrane region" description="Helical" evidence="14">
    <location>
        <begin position="138"/>
        <end position="158"/>
    </location>
</feature>
<evidence type="ECO:0000256" key="5">
    <source>
        <dbReference type="ARBA" id="ARBA00022692"/>
    </source>
</evidence>
<dbReference type="PROSITE" id="PS51371">
    <property type="entry name" value="CBS"/>
    <property type="match status" value="2"/>
</dbReference>
<dbReference type="Pfam" id="PF00571">
    <property type="entry name" value="CBS"/>
    <property type="match status" value="2"/>
</dbReference>
<evidence type="ECO:0000256" key="7">
    <source>
        <dbReference type="ARBA" id="ARBA00022737"/>
    </source>
</evidence>
<keyword evidence="12 15" id="KW-0129">CBS domain</keyword>
<sequence>MSWSYSLGKIGGTVLRVHVTFVLLIIWITATAWAAEGPQAALVNMLFILSVFACVVLHEFGHATMAARFGVRTPDITLLPIGGLARLERIPENPKQEILIAVAGPAVNVVIFLILTIFLGGRGWLSDLQSLDNPAQSFWGRLALVNALLVAFNLIPAFPMDGGRVFRAALALFMDRVKATQVAARTGQVIAVLFAYWGLTSGNPILVLIAVFIFFAAGSESSDAAMRGLAHRAAARDAVITSFVSLTPEDTIDTAAQAILHSSQSEFPVLSPEGQILGFVTRESVLARPDPEFRQTPVSEIMFRDVPVVSLKTGMDDVLDAFARQRIPAVAVVGANGNFVGFINRENIGEWFILARAPSVRRGG</sequence>
<evidence type="ECO:0000256" key="13">
    <source>
        <dbReference type="ARBA" id="ARBA00023136"/>
    </source>
</evidence>
<dbReference type="Gene3D" id="3.10.580.10">
    <property type="entry name" value="CBS-domain"/>
    <property type="match status" value="1"/>
</dbReference>
<dbReference type="RefSeq" id="WP_075774661.1">
    <property type="nucleotide sequence ID" value="NZ_CP019437.1"/>
</dbReference>
<gene>
    <name evidence="17" type="ORF">BMG03_09335</name>
</gene>
<evidence type="ECO:0000313" key="17">
    <source>
        <dbReference type="EMBL" id="AQS47984.1"/>
    </source>
</evidence>
<evidence type="ECO:0000256" key="12">
    <source>
        <dbReference type="ARBA" id="ARBA00023122"/>
    </source>
</evidence>
<dbReference type="SUPFAM" id="SSF54631">
    <property type="entry name" value="CBS-domain pair"/>
    <property type="match status" value="1"/>
</dbReference>
<keyword evidence="4 14" id="KW-0645">Protease</keyword>
<evidence type="ECO:0000256" key="2">
    <source>
        <dbReference type="ARBA" id="ARBA00007931"/>
    </source>
</evidence>
<evidence type="ECO:0000256" key="14">
    <source>
        <dbReference type="PIRNR" id="PIRNR006404"/>
    </source>
</evidence>
<proteinExistence type="inferred from homology"/>
<evidence type="ECO:0000256" key="8">
    <source>
        <dbReference type="ARBA" id="ARBA00022801"/>
    </source>
</evidence>
<dbReference type="InterPro" id="IPR016483">
    <property type="entry name" value="UCP006404_Pept_M50_CBS"/>
</dbReference>
<keyword evidence="11 14" id="KW-0482">Metalloprotease</keyword>
<dbReference type="InterPro" id="IPR008915">
    <property type="entry name" value="Peptidase_M50"/>
</dbReference>
<keyword evidence="9 14" id="KW-0862">Zinc</keyword>
<dbReference type="PIRSF" id="PIRSF006404">
    <property type="entry name" value="UCP006404_Pept_M50_CBS"/>
    <property type="match status" value="1"/>
</dbReference>
<keyword evidence="7" id="KW-0677">Repeat</keyword>
<dbReference type="Pfam" id="PF02163">
    <property type="entry name" value="Peptidase_M50"/>
    <property type="match status" value="2"/>
</dbReference>
<keyword evidence="6 14" id="KW-0479">Metal-binding</keyword>
<protein>
    <recommendedName>
        <fullName evidence="14">Zinc metalloprotease</fullName>
    </recommendedName>
</protein>
<dbReference type="GO" id="GO:0006508">
    <property type="term" value="P:proteolysis"/>
    <property type="evidence" value="ECO:0007669"/>
    <property type="project" value="UniProtKB-KW"/>
</dbReference>
<feature type="transmembrane region" description="Helical" evidence="14">
    <location>
        <begin position="205"/>
        <end position="226"/>
    </location>
</feature>
<dbReference type="InterPro" id="IPR000644">
    <property type="entry name" value="CBS_dom"/>
</dbReference>
<reference evidence="17 18" key="1">
    <citation type="submission" date="2017-01" db="EMBL/GenBank/DDBJ databases">
        <title>The complete genome sequence of a sulfur-oxidizing marine bacterium Thioclava sp. 25B10_4T.</title>
        <authorList>
            <person name="Liu Y."/>
            <person name="Lai Q."/>
            <person name="Shao Z."/>
        </authorList>
    </citation>
    <scope>NUCLEOTIDE SEQUENCE [LARGE SCALE GENOMIC DNA]</scope>
    <source>
        <strain evidence="17 18">25B10_4</strain>
    </source>
</reference>
<keyword evidence="10 14" id="KW-1133">Transmembrane helix</keyword>
<dbReference type="SMART" id="SM00116">
    <property type="entry name" value="CBS"/>
    <property type="match status" value="2"/>
</dbReference>
<evidence type="ECO:0000256" key="11">
    <source>
        <dbReference type="ARBA" id="ARBA00023049"/>
    </source>
</evidence>
<evidence type="ECO:0000256" key="6">
    <source>
        <dbReference type="ARBA" id="ARBA00022723"/>
    </source>
</evidence>
<keyword evidence="18" id="KW-1185">Reference proteome</keyword>
<keyword evidence="13 14" id="KW-0472">Membrane</keyword>
<comment type="subcellular location">
    <subcellularLocation>
        <location evidence="1 14">Cell membrane</location>
        <topology evidence="1 14">Multi-pass membrane protein</topology>
    </subcellularLocation>
</comment>
<evidence type="ECO:0000256" key="10">
    <source>
        <dbReference type="ARBA" id="ARBA00022989"/>
    </source>
</evidence>
<dbReference type="PANTHER" id="PTHR39188:SF3">
    <property type="entry name" value="STAGE IV SPORULATION PROTEIN FB"/>
    <property type="match status" value="1"/>
</dbReference>
<comment type="cofactor">
    <cofactor evidence="14">
        <name>Zn(2+)</name>
        <dbReference type="ChEBI" id="CHEBI:29105"/>
    </cofactor>
    <text evidence="14">Binds 1 zinc ion per subunit.</text>
</comment>
<evidence type="ECO:0000259" key="16">
    <source>
        <dbReference type="PROSITE" id="PS51371"/>
    </source>
</evidence>
<evidence type="ECO:0000256" key="1">
    <source>
        <dbReference type="ARBA" id="ARBA00004651"/>
    </source>
</evidence>
<organism evidence="17 18">
    <name type="scientific">Thioclava nitratireducens</name>
    <dbReference type="NCBI Taxonomy" id="1915078"/>
    <lineage>
        <taxon>Bacteria</taxon>
        <taxon>Pseudomonadati</taxon>
        <taxon>Pseudomonadota</taxon>
        <taxon>Alphaproteobacteria</taxon>
        <taxon>Rhodobacterales</taxon>
        <taxon>Paracoccaceae</taxon>
        <taxon>Thioclava</taxon>
    </lineage>
</organism>
<dbReference type="EMBL" id="CP019437">
    <property type="protein sequence ID" value="AQS47984.1"/>
    <property type="molecule type" value="Genomic_DNA"/>
</dbReference>
<comment type="similarity">
    <text evidence="2 14">Belongs to the peptidase M50B family.</text>
</comment>
<keyword evidence="3 14" id="KW-1003">Cell membrane</keyword>
<feature type="transmembrane region" description="Helical" evidence="14">
    <location>
        <begin position="12"/>
        <end position="35"/>
    </location>
</feature>
<accession>A0ABN4XD29</accession>